<dbReference type="SUPFAM" id="SSF46579">
    <property type="entry name" value="Prefoldin"/>
    <property type="match status" value="1"/>
</dbReference>
<dbReference type="STRING" id="304371.MCP_2622"/>
<evidence type="ECO:0000256" key="5">
    <source>
        <dbReference type="ARBA" id="ARBA00022490"/>
    </source>
</evidence>
<dbReference type="GO" id="GO:0051131">
    <property type="term" value="P:chaperone-mediated protein complex assembly"/>
    <property type="evidence" value="ECO:0007669"/>
    <property type="project" value="TreeGrafter"/>
</dbReference>
<protein>
    <recommendedName>
        <fullName evidence="4 9">Prefoldin subunit beta</fullName>
    </recommendedName>
    <alternativeName>
        <fullName evidence="8 9">GimC subunit beta</fullName>
    </alternativeName>
</protein>
<dbReference type="CDD" id="cd23162">
    <property type="entry name" value="Prefoldin_beta_GimC"/>
    <property type="match status" value="1"/>
</dbReference>
<evidence type="ECO:0000256" key="4">
    <source>
        <dbReference type="ARBA" id="ARBA00016304"/>
    </source>
</evidence>
<dbReference type="GO" id="GO:0051082">
    <property type="term" value="F:unfolded protein binding"/>
    <property type="evidence" value="ECO:0007669"/>
    <property type="project" value="UniProtKB-UniRule"/>
</dbReference>
<evidence type="ECO:0000256" key="3">
    <source>
        <dbReference type="ARBA" id="ARBA00011716"/>
    </source>
</evidence>
<dbReference type="OrthoDB" id="204796at2157"/>
<sequence>MNELPPQIQNQLAQLQQIQQQAQALMQQRSQVEMVLRETERALDELKKTEDDAVVYKAAGELLVKANKEEVLKDLEEKKDSLDVRMKSLARQEERIQSRFTQLQDQLKAALGKGPSGKEAS</sequence>
<dbReference type="EMBL" id="AP011532">
    <property type="protein sequence ID" value="BAI62694.1"/>
    <property type="molecule type" value="Genomic_DNA"/>
</dbReference>
<organism evidence="11 12">
    <name type="scientific">Methanocella paludicola (strain DSM 17711 / JCM 13418 / NBRC 101707 / SANAE)</name>
    <dbReference type="NCBI Taxonomy" id="304371"/>
    <lineage>
        <taxon>Archaea</taxon>
        <taxon>Methanobacteriati</taxon>
        <taxon>Methanobacteriota</taxon>
        <taxon>Stenosarchaea group</taxon>
        <taxon>Methanomicrobia</taxon>
        <taxon>Methanocellales</taxon>
        <taxon>Methanocellaceae</taxon>
        <taxon>Methanocella</taxon>
    </lineage>
</organism>
<evidence type="ECO:0000256" key="2">
    <source>
        <dbReference type="ARBA" id="ARBA00008045"/>
    </source>
</evidence>
<reference evidence="11 12" key="2">
    <citation type="journal article" date="2008" name="Int. J. Syst. Evol. Microbiol.">
        <title>Methanocella paludicola gen. nov., sp. nov., a methane-producing archaeon, the first isolate of the lineage 'Rice Cluster I', and proposal of the new archaeal order Methanocellales ord. nov.</title>
        <authorList>
            <person name="Sakai S."/>
            <person name="Imachi H."/>
            <person name="Hanada S."/>
            <person name="Ohashi A."/>
            <person name="Harada H."/>
            <person name="Kamagata Y."/>
        </authorList>
    </citation>
    <scope>NUCLEOTIDE SEQUENCE [LARGE SCALE GENOMIC DNA]</scope>
    <source>
        <strain evidence="12">DSM 17711 / JCM 13418 / NBRC 101707 / SANAE</strain>
    </source>
</reference>
<dbReference type="PANTHER" id="PTHR21431">
    <property type="entry name" value="PREFOLDIN SUBUNIT 6"/>
    <property type="match status" value="1"/>
</dbReference>
<feature type="coiled-coil region" evidence="10">
    <location>
        <begin position="8"/>
        <end position="106"/>
    </location>
</feature>
<dbReference type="InterPro" id="IPR009053">
    <property type="entry name" value="Prefoldin"/>
</dbReference>
<dbReference type="FunCoup" id="D1Z1X2">
    <property type="interactions" value="1"/>
</dbReference>
<dbReference type="Gene3D" id="1.10.287.370">
    <property type="match status" value="1"/>
</dbReference>
<evidence type="ECO:0000256" key="7">
    <source>
        <dbReference type="ARBA" id="ARBA00025077"/>
    </source>
</evidence>
<comment type="similarity">
    <text evidence="2 9">Belongs to the prefoldin subunit beta family.</text>
</comment>
<proteinExistence type="inferred from homology"/>
<dbReference type="InParanoid" id="D1Z1X2"/>
<accession>D1Z1X2</accession>
<reference evidence="12" key="3">
    <citation type="journal article" date="2011" name="PLoS ONE">
        <title>Genome sequence of a mesophilic hydrogenotrophic methanogen Methanocella paludicola, the first cultivated representative of the order Methanocellales.</title>
        <authorList>
            <person name="Sakai S."/>
            <person name="Takaki Y."/>
            <person name="Shimamura S."/>
            <person name="Sekine M."/>
            <person name="Tajima T."/>
            <person name="Kosugi H."/>
            <person name="Ichikawa N."/>
            <person name="Tasumi E."/>
            <person name="Hiraki A.T."/>
            <person name="Shimizu A."/>
            <person name="Kato Y."/>
            <person name="Nishiko R."/>
            <person name="Mori K."/>
            <person name="Fujita N."/>
            <person name="Imachi H."/>
            <person name="Takai K."/>
        </authorList>
    </citation>
    <scope>NUCLEOTIDE SEQUENCE [LARGE SCALE GENOMIC DNA]</scope>
    <source>
        <strain evidence="12">DSM 17711 / JCM 13418 / NBRC 101707 / SANAE</strain>
    </source>
</reference>
<dbReference type="GO" id="GO:0005737">
    <property type="term" value="C:cytoplasm"/>
    <property type="evidence" value="ECO:0007669"/>
    <property type="project" value="UniProtKB-SubCell"/>
</dbReference>
<keyword evidence="5 9" id="KW-0963">Cytoplasm</keyword>
<dbReference type="RefSeq" id="WP_012901368.1">
    <property type="nucleotide sequence ID" value="NC_013665.1"/>
</dbReference>
<keyword evidence="10" id="KW-0175">Coiled coil</keyword>
<dbReference type="eggNOG" id="arCOG01342">
    <property type="taxonomic scope" value="Archaea"/>
</dbReference>
<evidence type="ECO:0000256" key="1">
    <source>
        <dbReference type="ARBA" id="ARBA00004496"/>
    </source>
</evidence>
<comment type="subcellular location">
    <subcellularLocation>
        <location evidence="1 9">Cytoplasm</location>
    </subcellularLocation>
</comment>
<evidence type="ECO:0000256" key="8">
    <source>
        <dbReference type="ARBA" id="ARBA00033461"/>
    </source>
</evidence>
<name>D1Z1X2_METPS</name>
<dbReference type="SMR" id="D1Z1X2"/>
<dbReference type="PANTHER" id="PTHR21431:SF0">
    <property type="entry name" value="PREFOLDIN SUBUNIT 6"/>
    <property type="match status" value="1"/>
</dbReference>
<evidence type="ECO:0000256" key="9">
    <source>
        <dbReference type="HAMAP-Rule" id="MF_00307"/>
    </source>
</evidence>
<comment type="function">
    <text evidence="7 9">Molecular chaperone capable of stabilizing a range of proteins. Seems to fulfill an ATP-independent, HSP70-like function in archaeal de novo protein folding.</text>
</comment>
<dbReference type="GeneID" id="8682353"/>
<comment type="subunit">
    <text evidence="3 9">Heterohexamer of two alpha and four beta subunits.</text>
</comment>
<dbReference type="KEGG" id="mpd:MCP_2622"/>
<reference evidence="11 12" key="1">
    <citation type="journal article" date="2007" name="Appl. Environ. Microbiol.">
        <title>Isolation of key methanogens for global methane emission from rice paddy fields: a novel isolate affiliated with the clone cluster rice cluster I.</title>
        <authorList>
            <person name="Sakai S."/>
            <person name="Imachi H."/>
            <person name="Sekiguchi Y."/>
            <person name="Ohashi A."/>
            <person name="Harada H."/>
            <person name="Kamagata Y."/>
        </authorList>
    </citation>
    <scope>NUCLEOTIDE SEQUENCE [LARGE SCALE GENOMIC DNA]</scope>
    <source>
        <strain evidence="12">DSM 17711 / JCM 13418 / NBRC 101707 / SANAE</strain>
    </source>
</reference>
<keyword evidence="12" id="KW-1185">Reference proteome</keyword>
<evidence type="ECO:0000256" key="6">
    <source>
        <dbReference type="ARBA" id="ARBA00023186"/>
    </source>
</evidence>
<dbReference type="AlphaFoldDB" id="D1Z1X2"/>
<gene>
    <name evidence="9 11" type="primary">pfdB</name>
    <name evidence="11" type="ordered locus">MCP_2622</name>
</gene>
<evidence type="ECO:0000313" key="11">
    <source>
        <dbReference type="EMBL" id="BAI62694.1"/>
    </source>
</evidence>
<dbReference type="Pfam" id="PF01920">
    <property type="entry name" value="Prefoldin_2"/>
    <property type="match status" value="1"/>
</dbReference>
<evidence type="ECO:0000256" key="10">
    <source>
        <dbReference type="SAM" id="Coils"/>
    </source>
</evidence>
<evidence type="ECO:0000313" key="12">
    <source>
        <dbReference type="Proteomes" id="UP000001882"/>
    </source>
</evidence>
<dbReference type="GO" id="GO:0051087">
    <property type="term" value="F:protein-folding chaperone binding"/>
    <property type="evidence" value="ECO:0007669"/>
    <property type="project" value="TreeGrafter"/>
</dbReference>
<dbReference type="InterPro" id="IPR002777">
    <property type="entry name" value="PFD_beta-like"/>
</dbReference>
<dbReference type="NCBIfam" id="TIGR02338">
    <property type="entry name" value="gimC_beta"/>
    <property type="match status" value="1"/>
</dbReference>
<dbReference type="InterPro" id="IPR012713">
    <property type="entry name" value="PfdB"/>
</dbReference>
<dbReference type="GO" id="GO:0006457">
    <property type="term" value="P:protein folding"/>
    <property type="evidence" value="ECO:0007669"/>
    <property type="project" value="UniProtKB-UniRule"/>
</dbReference>
<dbReference type="HAMAP" id="MF_00307">
    <property type="entry name" value="PfdB"/>
    <property type="match status" value="1"/>
</dbReference>
<dbReference type="GO" id="GO:0016272">
    <property type="term" value="C:prefoldin complex"/>
    <property type="evidence" value="ECO:0007669"/>
    <property type="project" value="UniProtKB-UniRule"/>
</dbReference>
<keyword evidence="6 9" id="KW-0143">Chaperone</keyword>
<dbReference type="Proteomes" id="UP000001882">
    <property type="component" value="Chromosome"/>
</dbReference>